<organism evidence="1 2">
    <name type="scientific">Puccinia graminis f. sp. tritici</name>
    <dbReference type="NCBI Taxonomy" id="56615"/>
    <lineage>
        <taxon>Eukaryota</taxon>
        <taxon>Fungi</taxon>
        <taxon>Dikarya</taxon>
        <taxon>Basidiomycota</taxon>
        <taxon>Pucciniomycotina</taxon>
        <taxon>Pucciniomycetes</taxon>
        <taxon>Pucciniales</taxon>
        <taxon>Pucciniaceae</taxon>
        <taxon>Puccinia</taxon>
    </lineage>
</organism>
<sequence>MGRWAIKSDELKASKNSCDPTDHFRTPTTIRGLTVAMIVNWALAANLITSESWLTKLASFRNERTIY</sequence>
<gene>
    <name evidence="1" type="ORF">PGT21_000413</name>
</gene>
<evidence type="ECO:0000313" key="1">
    <source>
        <dbReference type="EMBL" id="KAA1102486.1"/>
    </source>
</evidence>
<dbReference type="AlphaFoldDB" id="A0A5B0PNG3"/>
<protein>
    <submittedName>
        <fullName evidence="1">Uncharacterized protein</fullName>
    </submittedName>
</protein>
<accession>A0A5B0PNG3</accession>
<reference evidence="1 2" key="1">
    <citation type="submission" date="2019-05" db="EMBL/GenBank/DDBJ databases">
        <title>Emergence of the Ug99 lineage of the wheat stem rust pathogen through somatic hybridization.</title>
        <authorList>
            <person name="Li F."/>
            <person name="Upadhyaya N.M."/>
            <person name="Sperschneider J."/>
            <person name="Matny O."/>
            <person name="Nguyen-Phuc H."/>
            <person name="Mago R."/>
            <person name="Raley C."/>
            <person name="Miller M.E."/>
            <person name="Silverstein K.A.T."/>
            <person name="Henningsen E."/>
            <person name="Hirsch C.D."/>
            <person name="Visser B."/>
            <person name="Pretorius Z.A."/>
            <person name="Steffenson B.J."/>
            <person name="Schwessinger B."/>
            <person name="Dodds P.N."/>
            <person name="Figueroa M."/>
        </authorList>
    </citation>
    <scope>NUCLEOTIDE SEQUENCE [LARGE SCALE GENOMIC DNA]</scope>
    <source>
        <strain evidence="1">21-0</strain>
    </source>
</reference>
<dbReference type="Proteomes" id="UP000324748">
    <property type="component" value="Unassembled WGS sequence"/>
</dbReference>
<evidence type="ECO:0000313" key="2">
    <source>
        <dbReference type="Proteomes" id="UP000324748"/>
    </source>
</evidence>
<comment type="caution">
    <text evidence="1">The sequence shown here is derived from an EMBL/GenBank/DDBJ whole genome shotgun (WGS) entry which is preliminary data.</text>
</comment>
<dbReference type="EMBL" id="VSWC01000044">
    <property type="protein sequence ID" value="KAA1102486.1"/>
    <property type="molecule type" value="Genomic_DNA"/>
</dbReference>
<keyword evidence="2" id="KW-1185">Reference proteome</keyword>
<proteinExistence type="predicted"/>
<name>A0A5B0PNG3_PUCGR</name>